<dbReference type="Proteomes" id="UP000318801">
    <property type="component" value="Unassembled WGS sequence"/>
</dbReference>
<keyword evidence="1" id="KW-0479">Metal-binding</keyword>
<comment type="caution">
    <text evidence="3">The sequence shown here is derived from an EMBL/GenBank/DDBJ whole genome shotgun (WGS) entry which is preliminary data.</text>
</comment>
<dbReference type="NCBIfam" id="TIGR00003">
    <property type="entry name" value="copper ion binding protein"/>
    <property type="match status" value="1"/>
</dbReference>
<sequence length="69" mass="7099">MTEKMTLSIDGMGCSKCVEKVEKALSAIDGISGVSVNLEGKSASFELASPASRDQAVEAVEDSGYDVVG</sequence>
<dbReference type="CDD" id="cd00371">
    <property type="entry name" value="HMA"/>
    <property type="match status" value="1"/>
</dbReference>
<dbReference type="SUPFAM" id="SSF55008">
    <property type="entry name" value="HMA, heavy metal-associated domain"/>
    <property type="match status" value="1"/>
</dbReference>
<organism evidence="3 4">
    <name type="scientific">Martelella alba</name>
    <dbReference type="NCBI Taxonomy" id="2590451"/>
    <lineage>
        <taxon>Bacteria</taxon>
        <taxon>Pseudomonadati</taxon>
        <taxon>Pseudomonadota</taxon>
        <taxon>Alphaproteobacteria</taxon>
        <taxon>Hyphomicrobiales</taxon>
        <taxon>Aurantimonadaceae</taxon>
        <taxon>Martelella</taxon>
    </lineage>
</organism>
<feature type="domain" description="HMA" evidence="2">
    <location>
        <begin position="3"/>
        <end position="68"/>
    </location>
</feature>
<protein>
    <submittedName>
        <fullName evidence="3">Heavy-metal-associated domain-containing protein</fullName>
    </submittedName>
</protein>
<dbReference type="PRINTS" id="PR00944">
    <property type="entry name" value="CUEXPORT"/>
</dbReference>
<dbReference type="PROSITE" id="PS50846">
    <property type="entry name" value="HMA_2"/>
    <property type="match status" value="1"/>
</dbReference>
<accession>A0A506UE10</accession>
<dbReference type="InterPro" id="IPR006122">
    <property type="entry name" value="HMA_Cu_ion-bd"/>
</dbReference>
<reference evidence="3 4" key="1">
    <citation type="submission" date="2019-06" db="EMBL/GenBank/DDBJ databases">
        <authorList>
            <person name="Li M."/>
        </authorList>
    </citation>
    <scope>NUCLEOTIDE SEQUENCE [LARGE SCALE GENOMIC DNA]</scope>
    <source>
        <strain evidence="3 4">BGMRC2036</strain>
    </source>
</reference>
<dbReference type="InterPro" id="IPR000428">
    <property type="entry name" value="Cu-bd"/>
</dbReference>
<evidence type="ECO:0000313" key="3">
    <source>
        <dbReference type="EMBL" id="TPW32190.1"/>
    </source>
</evidence>
<evidence type="ECO:0000256" key="1">
    <source>
        <dbReference type="ARBA" id="ARBA00022723"/>
    </source>
</evidence>
<dbReference type="GO" id="GO:0006825">
    <property type="term" value="P:copper ion transport"/>
    <property type="evidence" value="ECO:0007669"/>
    <property type="project" value="InterPro"/>
</dbReference>
<dbReference type="Pfam" id="PF00403">
    <property type="entry name" value="HMA"/>
    <property type="match status" value="1"/>
</dbReference>
<evidence type="ECO:0000313" key="4">
    <source>
        <dbReference type="Proteomes" id="UP000318801"/>
    </source>
</evidence>
<dbReference type="OrthoDB" id="9801832at2"/>
<gene>
    <name evidence="3" type="ORF">FJU08_04035</name>
</gene>
<dbReference type="FunFam" id="3.30.70.100:FF:000001">
    <property type="entry name" value="ATPase copper transporting beta"/>
    <property type="match status" value="1"/>
</dbReference>
<keyword evidence="4" id="KW-1185">Reference proteome</keyword>
<dbReference type="RefSeq" id="WP_141147701.1">
    <property type="nucleotide sequence ID" value="NZ_VHLG01000002.1"/>
</dbReference>
<dbReference type="GO" id="GO:0005507">
    <property type="term" value="F:copper ion binding"/>
    <property type="evidence" value="ECO:0007669"/>
    <property type="project" value="InterPro"/>
</dbReference>
<dbReference type="InterPro" id="IPR036163">
    <property type="entry name" value="HMA_dom_sf"/>
</dbReference>
<proteinExistence type="predicted"/>
<evidence type="ECO:0000259" key="2">
    <source>
        <dbReference type="PROSITE" id="PS50846"/>
    </source>
</evidence>
<dbReference type="Gene3D" id="3.30.70.100">
    <property type="match status" value="1"/>
</dbReference>
<name>A0A506UE10_9HYPH</name>
<dbReference type="InterPro" id="IPR006121">
    <property type="entry name" value="HMA_dom"/>
</dbReference>
<dbReference type="EMBL" id="VHLG01000002">
    <property type="protein sequence ID" value="TPW32190.1"/>
    <property type="molecule type" value="Genomic_DNA"/>
</dbReference>
<dbReference type="AlphaFoldDB" id="A0A506UE10"/>